<accession>A0A974S0C1</accession>
<gene>
    <name evidence="1" type="ORF">I6J18_22775</name>
</gene>
<evidence type="ECO:0000313" key="1">
    <source>
        <dbReference type="EMBL" id="QQT00354.1"/>
    </source>
</evidence>
<evidence type="ECO:0000313" key="2">
    <source>
        <dbReference type="Proteomes" id="UP000595254"/>
    </source>
</evidence>
<name>A0A974S0C1_PERPY</name>
<organism evidence="1 2">
    <name type="scientific">Peribacillus psychrosaccharolyticus</name>
    <name type="common">Bacillus psychrosaccharolyticus</name>
    <dbReference type="NCBI Taxonomy" id="1407"/>
    <lineage>
        <taxon>Bacteria</taxon>
        <taxon>Bacillati</taxon>
        <taxon>Bacillota</taxon>
        <taxon>Bacilli</taxon>
        <taxon>Bacillales</taxon>
        <taxon>Bacillaceae</taxon>
        <taxon>Peribacillus</taxon>
    </lineage>
</organism>
<dbReference type="KEGG" id="ppsr:I6J18_22775"/>
<dbReference type="RefSeq" id="WP_040376076.1">
    <property type="nucleotide sequence ID" value="NZ_CP068053.1"/>
</dbReference>
<reference evidence="1 2" key="1">
    <citation type="submission" date="2021-01" db="EMBL/GenBank/DDBJ databases">
        <title>FDA dAtabase for Regulatory Grade micrObial Sequences (FDA-ARGOS): Supporting development and validation of Infectious Disease Dx tests.</title>
        <authorList>
            <person name="Nelson B."/>
            <person name="Plummer A."/>
            <person name="Tallon L."/>
            <person name="Sadzewicz L."/>
            <person name="Zhao X."/>
            <person name="Boylan J."/>
            <person name="Ott S."/>
            <person name="Bowen H."/>
            <person name="Vavikolanu K."/>
            <person name="Mehta A."/>
            <person name="Aluvathingal J."/>
            <person name="Nadendla S."/>
            <person name="Myers T."/>
            <person name="Yan Y."/>
            <person name="Sichtig H."/>
        </authorList>
    </citation>
    <scope>NUCLEOTIDE SEQUENCE [LARGE SCALE GENOMIC DNA]</scope>
    <source>
        <strain evidence="1 2">FDAARGOS_1161</strain>
    </source>
</reference>
<sequence>MIQYVPLVPTGIERLKEIGFLTALAKVFPGGTGPTPVEGPTEVLTVPVTFDELDAELKILKREGTE</sequence>
<dbReference type="Proteomes" id="UP000595254">
    <property type="component" value="Chromosome"/>
</dbReference>
<dbReference type="AlphaFoldDB" id="A0A974S0C1"/>
<proteinExistence type="predicted"/>
<keyword evidence="2" id="KW-1185">Reference proteome</keyword>
<protein>
    <submittedName>
        <fullName evidence="1">Uncharacterized protein</fullName>
    </submittedName>
</protein>
<dbReference type="EMBL" id="CP068053">
    <property type="protein sequence ID" value="QQT00354.1"/>
    <property type="molecule type" value="Genomic_DNA"/>
</dbReference>